<dbReference type="SUPFAM" id="SSF48498">
    <property type="entry name" value="Tetracyclin repressor-like, C-terminal domain"/>
    <property type="match status" value="1"/>
</dbReference>
<evidence type="ECO:0000256" key="2">
    <source>
        <dbReference type="ARBA" id="ARBA00023125"/>
    </source>
</evidence>
<organism evidence="6 7">
    <name type="scientific">Streptacidiphilus cavernicola</name>
    <dbReference type="NCBI Taxonomy" id="3342716"/>
    <lineage>
        <taxon>Bacteria</taxon>
        <taxon>Bacillati</taxon>
        <taxon>Actinomycetota</taxon>
        <taxon>Actinomycetes</taxon>
        <taxon>Kitasatosporales</taxon>
        <taxon>Streptomycetaceae</taxon>
        <taxon>Streptacidiphilus</taxon>
    </lineage>
</organism>
<evidence type="ECO:0000313" key="6">
    <source>
        <dbReference type="EMBL" id="MFC1415527.1"/>
    </source>
</evidence>
<protein>
    <submittedName>
        <fullName evidence="6">WHG domain-containing protein</fullName>
    </submittedName>
</protein>
<feature type="DNA-binding region" description="H-T-H motif" evidence="4">
    <location>
        <begin position="29"/>
        <end position="48"/>
    </location>
</feature>
<accession>A0ABV6VP64</accession>
<sequence>MPTPEKTSLGTIVAAGRDILESGGREGLTMQSVAQRVGVRAPSLYKHVRDRAALLAAVAEASIEDLITRLEATDGSLEELAREYRAFAQERPEGFRLMLSATAAPETPARVAAPILRASRQLAGEAEELDAARLVTAWVTGFIGMELAGAFRLGGDVDHAFEYGIAHMRRALTSRPPA</sequence>
<proteinExistence type="predicted"/>
<dbReference type="SUPFAM" id="SSF46689">
    <property type="entry name" value="Homeodomain-like"/>
    <property type="match status" value="1"/>
</dbReference>
<dbReference type="InterPro" id="IPR050109">
    <property type="entry name" value="HTH-type_TetR-like_transc_reg"/>
</dbReference>
<keyword evidence="1" id="KW-0805">Transcription regulation</keyword>
<dbReference type="Gene3D" id="1.10.10.60">
    <property type="entry name" value="Homeodomain-like"/>
    <property type="match status" value="1"/>
</dbReference>
<comment type="caution">
    <text evidence="6">The sequence shown here is derived from an EMBL/GenBank/DDBJ whole genome shotgun (WGS) entry which is preliminary data.</text>
</comment>
<dbReference type="Proteomes" id="UP001592531">
    <property type="component" value="Unassembled WGS sequence"/>
</dbReference>
<dbReference type="Pfam" id="PF00440">
    <property type="entry name" value="TetR_N"/>
    <property type="match status" value="1"/>
</dbReference>
<keyword evidence="3" id="KW-0804">Transcription</keyword>
<evidence type="ECO:0000256" key="4">
    <source>
        <dbReference type="PROSITE-ProRule" id="PRU00335"/>
    </source>
</evidence>
<name>A0ABV6VP64_9ACTN</name>
<evidence type="ECO:0000256" key="3">
    <source>
        <dbReference type="ARBA" id="ARBA00023163"/>
    </source>
</evidence>
<gene>
    <name evidence="6" type="ORF">ACEZDE_02550</name>
</gene>
<dbReference type="PANTHER" id="PTHR30055">
    <property type="entry name" value="HTH-TYPE TRANSCRIPTIONAL REGULATOR RUTR"/>
    <property type="match status" value="1"/>
</dbReference>
<dbReference type="Gene3D" id="1.10.357.10">
    <property type="entry name" value="Tetracycline Repressor, domain 2"/>
    <property type="match status" value="1"/>
</dbReference>
<dbReference type="PANTHER" id="PTHR30055:SF239">
    <property type="entry name" value="TRANSCRIPTIONAL REGULATORY PROTEIN"/>
    <property type="match status" value="1"/>
</dbReference>
<evidence type="ECO:0000256" key="1">
    <source>
        <dbReference type="ARBA" id="ARBA00023015"/>
    </source>
</evidence>
<evidence type="ECO:0000259" key="5">
    <source>
        <dbReference type="PROSITE" id="PS50977"/>
    </source>
</evidence>
<dbReference type="RefSeq" id="WP_380531427.1">
    <property type="nucleotide sequence ID" value="NZ_JBHFAB010000002.1"/>
</dbReference>
<dbReference type="InterPro" id="IPR025996">
    <property type="entry name" value="MT1864/Rv1816-like_C"/>
</dbReference>
<dbReference type="Pfam" id="PF13305">
    <property type="entry name" value="TetR_C_33"/>
    <property type="match status" value="1"/>
</dbReference>
<dbReference type="EMBL" id="JBHFAB010000002">
    <property type="protein sequence ID" value="MFC1415527.1"/>
    <property type="molecule type" value="Genomic_DNA"/>
</dbReference>
<keyword evidence="7" id="KW-1185">Reference proteome</keyword>
<dbReference type="PROSITE" id="PS50977">
    <property type="entry name" value="HTH_TETR_2"/>
    <property type="match status" value="1"/>
</dbReference>
<reference evidence="6 7" key="1">
    <citation type="submission" date="2024-09" db="EMBL/GenBank/DDBJ databases">
        <authorList>
            <person name="Lee S.D."/>
        </authorList>
    </citation>
    <scope>NUCLEOTIDE SEQUENCE [LARGE SCALE GENOMIC DNA]</scope>
    <source>
        <strain evidence="6 7">N8-3</strain>
    </source>
</reference>
<dbReference type="InterPro" id="IPR001647">
    <property type="entry name" value="HTH_TetR"/>
</dbReference>
<evidence type="ECO:0000313" key="7">
    <source>
        <dbReference type="Proteomes" id="UP001592531"/>
    </source>
</evidence>
<dbReference type="InterPro" id="IPR036271">
    <property type="entry name" value="Tet_transcr_reg_TetR-rel_C_sf"/>
</dbReference>
<feature type="domain" description="HTH tetR-type" evidence="5">
    <location>
        <begin position="6"/>
        <end position="66"/>
    </location>
</feature>
<keyword evidence="2 4" id="KW-0238">DNA-binding</keyword>
<dbReference type="InterPro" id="IPR009057">
    <property type="entry name" value="Homeodomain-like_sf"/>
</dbReference>